<keyword evidence="5 15" id="KW-0732">Signal</keyword>
<evidence type="ECO:0000256" key="3">
    <source>
        <dbReference type="ARBA" id="ARBA00022448"/>
    </source>
</evidence>
<dbReference type="SMART" id="SM00079">
    <property type="entry name" value="PBPe"/>
    <property type="match status" value="1"/>
</dbReference>
<comment type="caution">
    <text evidence="17">The sequence shown here is derived from an EMBL/GenBank/DDBJ whole genome shotgun (WGS) entry which is preliminary data.</text>
</comment>
<dbReference type="Pfam" id="PF00060">
    <property type="entry name" value="Lig_chan"/>
    <property type="match status" value="1"/>
</dbReference>
<evidence type="ECO:0000256" key="11">
    <source>
        <dbReference type="ARBA" id="ARBA00023286"/>
    </source>
</evidence>
<dbReference type="GO" id="GO:0015276">
    <property type="term" value="F:ligand-gated monoatomic ion channel activity"/>
    <property type="evidence" value="ECO:0007669"/>
    <property type="project" value="InterPro"/>
</dbReference>
<keyword evidence="3 13" id="KW-0813">Transport</keyword>
<evidence type="ECO:0000256" key="10">
    <source>
        <dbReference type="ARBA" id="ARBA00023180"/>
    </source>
</evidence>
<gene>
    <name evidence="17" type="ORF">F3Y22_tig00111812pilonHSYRG00122</name>
</gene>
<keyword evidence="9 13" id="KW-0675">Receptor</keyword>
<accession>A0A6A2XBS1</accession>
<organism evidence="17 18">
    <name type="scientific">Hibiscus syriacus</name>
    <name type="common">Rose of Sharon</name>
    <dbReference type="NCBI Taxonomy" id="106335"/>
    <lineage>
        <taxon>Eukaryota</taxon>
        <taxon>Viridiplantae</taxon>
        <taxon>Streptophyta</taxon>
        <taxon>Embryophyta</taxon>
        <taxon>Tracheophyta</taxon>
        <taxon>Spermatophyta</taxon>
        <taxon>Magnoliopsida</taxon>
        <taxon>eudicotyledons</taxon>
        <taxon>Gunneridae</taxon>
        <taxon>Pentapetalae</taxon>
        <taxon>rosids</taxon>
        <taxon>malvids</taxon>
        <taxon>Malvales</taxon>
        <taxon>Malvaceae</taxon>
        <taxon>Malvoideae</taxon>
        <taxon>Hibiscus</taxon>
    </lineage>
</organism>
<name>A0A6A2XBS1_HIBSY</name>
<keyword evidence="4 14" id="KW-0812">Transmembrane</keyword>
<evidence type="ECO:0000256" key="8">
    <source>
        <dbReference type="ARBA" id="ARBA00023136"/>
    </source>
</evidence>
<keyword evidence="6 14" id="KW-1133">Transmembrane helix</keyword>
<dbReference type="Gene3D" id="1.10.287.70">
    <property type="match status" value="1"/>
</dbReference>
<dbReference type="FunFam" id="3.40.190.10:FF:000103">
    <property type="entry name" value="Glutamate receptor"/>
    <property type="match status" value="1"/>
</dbReference>
<dbReference type="Pfam" id="PF01094">
    <property type="entry name" value="ANF_receptor"/>
    <property type="match status" value="1"/>
</dbReference>
<evidence type="ECO:0000256" key="2">
    <source>
        <dbReference type="ARBA" id="ARBA00008685"/>
    </source>
</evidence>
<evidence type="ECO:0000256" key="5">
    <source>
        <dbReference type="ARBA" id="ARBA00022729"/>
    </source>
</evidence>
<dbReference type="PANTHER" id="PTHR18966">
    <property type="entry name" value="IONOTROPIC GLUTAMATE RECEPTOR"/>
    <property type="match status" value="1"/>
</dbReference>
<feature type="chain" id="PRO_5025502542" description="Glutamate receptor" evidence="15">
    <location>
        <begin position="24"/>
        <end position="854"/>
    </location>
</feature>
<dbReference type="Gene3D" id="3.40.50.2300">
    <property type="match status" value="1"/>
</dbReference>
<sequence length="854" mass="95616">MKMEKQVLLLFAFCSTLLGEGSGENGAIREAVGVGLIVDMGSREGNIIRSCVSKAISGFNSSYQMRISALHTKLSKGDPSLALSAAFDLWENDKVGVILVAQNSKLEARYLAEFGDHPKVPLISISPLESAEAKAVAAFIELYEWEDVVLIHEDNGNWSDFFEETTFEVAYKTAVSASSEDDDIIGELHRLRAMRRSLFVVHVSHVLASRLFEQAKRLGMIGRGYAWIVTSKTMNQLKINLNDSSVFESMQGFIGFRSYKTTESKELCNKEFDMQGMMKNFDYYIHGKVSSSTTFEIVNLMGERERRVGFWTSSGEITIGLHGSTHRRHLFSSSTPGNLETIIWPGGTSAIPKGRMMRMSSNILNIGVPVTNGFSQLLKVDRDLQTNATIVSGFCIDVFRAAMDGLKYQMPYQFVPFEYNNPNIGETYDDLVYQVYLQKYDAVVGDITITANRSLYVDFTLPYTDMGVGMVVQKTPKDSRNLWIFLKPLTGGLWLTIVGVYVLTASVIWLIERPSFVEQTPQSNGQMERMFRFSFSILLFFHWEKLSSNLSRSVVLLWVFVVFILGSNYTATLTSMMTVQHIELNSKMSSIGHRTGPVTQEVIGNLNFESSSSTSVWLTSPEEFAKALSEGSKNGGVSAIIDEMPYIKIFLEKYPSRYSMIGPVMPNTNGFGFAFPKGSAMASDISREIEKLRQDGRLQMLENAWFKSPTTSFDSGDASSSVNPLTVGDFRGLFLISGTFTALASLLFFASLLASMIQHIRAVIIKVDSLWVRWVDTYMLKGSSFMGFVSSSACSWYCRKLLKFRGLAGQFVDTGSGGWIGSGKVEVWRATRMQYEKVPWVRMVWYGFRFIFLG</sequence>
<dbReference type="InterPro" id="IPR017103">
    <property type="entry name" value="Iontropic_Glu_rcpt_pln"/>
</dbReference>
<dbReference type="Gene3D" id="3.40.190.10">
    <property type="entry name" value="Periplasmic binding protein-like II"/>
    <property type="match status" value="2"/>
</dbReference>
<evidence type="ECO:0000256" key="9">
    <source>
        <dbReference type="ARBA" id="ARBA00023170"/>
    </source>
</evidence>
<feature type="domain" description="Ionotropic glutamate receptor C-terminal" evidence="16">
    <location>
        <begin position="363"/>
        <end position="708"/>
    </location>
</feature>
<reference evidence="17" key="1">
    <citation type="submission" date="2019-09" db="EMBL/GenBank/DDBJ databases">
        <title>Draft genome information of white flower Hibiscus syriacus.</title>
        <authorList>
            <person name="Kim Y.-M."/>
        </authorList>
    </citation>
    <scope>NUCLEOTIDE SEQUENCE [LARGE SCALE GENOMIC DNA]</scope>
    <source>
        <strain evidence="17">YM2019G1</strain>
    </source>
</reference>
<feature type="transmembrane region" description="Helical" evidence="14">
    <location>
        <begin position="733"/>
        <end position="758"/>
    </location>
</feature>
<dbReference type="PIRSF" id="PIRSF037090">
    <property type="entry name" value="Iontro_Glu-like_rcpt_pln"/>
    <property type="match status" value="1"/>
</dbReference>
<dbReference type="CDD" id="cd13686">
    <property type="entry name" value="GluR_Plant"/>
    <property type="match status" value="1"/>
</dbReference>
<dbReference type="InterPro" id="IPR001320">
    <property type="entry name" value="Iontro_rcpt_C"/>
</dbReference>
<dbReference type="InterPro" id="IPR028082">
    <property type="entry name" value="Peripla_BP_I"/>
</dbReference>
<dbReference type="Pfam" id="PF10613">
    <property type="entry name" value="Lig_chan-Glu_bd"/>
    <property type="match status" value="1"/>
</dbReference>
<comment type="subcellular location">
    <subcellularLocation>
        <location evidence="1">Membrane</location>
        <topology evidence="1">Multi-pass membrane protein</topology>
    </subcellularLocation>
</comment>
<dbReference type="SUPFAM" id="SSF53822">
    <property type="entry name" value="Periplasmic binding protein-like I"/>
    <property type="match status" value="1"/>
</dbReference>
<evidence type="ECO:0000256" key="14">
    <source>
        <dbReference type="SAM" id="Phobius"/>
    </source>
</evidence>
<dbReference type="GO" id="GO:0016020">
    <property type="term" value="C:membrane"/>
    <property type="evidence" value="ECO:0007669"/>
    <property type="project" value="UniProtKB-SubCell"/>
</dbReference>
<keyword evidence="7 13" id="KW-0406">Ion transport</keyword>
<dbReference type="InterPro" id="IPR019594">
    <property type="entry name" value="Glu/Gly-bd"/>
</dbReference>
<evidence type="ECO:0000313" key="17">
    <source>
        <dbReference type="EMBL" id="KAE8673081.1"/>
    </source>
</evidence>
<comment type="function">
    <text evidence="13">Glutamate-gated receptor that probably acts as non-selective cation channel.</text>
</comment>
<keyword evidence="10" id="KW-0325">Glycoprotein</keyword>
<evidence type="ECO:0000256" key="6">
    <source>
        <dbReference type="ARBA" id="ARBA00022989"/>
    </source>
</evidence>
<keyword evidence="12 13" id="KW-0407">Ion channel</keyword>
<dbReference type="EMBL" id="VEPZ02001436">
    <property type="protein sequence ID" value="KAE8673081.1"/>
    <property type="molecule type" value="Genomic_DNA"/>
</dbReference>
<feature type="transmembrane region" description="Helical" evidence="14">
    <location>
        <begin position="554"/>
        <end position="579"/>
    </location>
</feature>
<comment type="similarity">
    <text evidence="2 13">Belongs to the glutamate-gated ion channel (TC 1.A.10.1) family.</text>
</comment>
<feature type="transmembrane region" description="Helical" evidence="14">
    <location>
        <begin position="491"/>
        <end position="511"/>
    </location>
</feature>
<keyword evidence="11 13" id="KW-1071">Ligand-gated ion channel</keyword>
<keyword evidence="8 13" id="KW-0472">Membrane</keyword>
<feature type="signal peptide" evidence="15">
    <location>
        <begin position="1"/>
        <end position="23"/>
    </location>
</feature>
<dbReference type="InterPro" id="IPR001828">
    <property type="entry name" value="ANF_lig-bd_rcpt"/>
</dbReference>
<evidence type="ECO:0000256" key="4">
    <source>
        <dbReference type="ARBA" id="ARBA00022692"/>
    </source>
</evidence>
<evidence type="ECO:0000313" key="18">
    <source>
        <dbReference type="Proteomes" id="UP000436088"/>
    </source>
</evidence>
<protein>
    <recommendedName>
        <fullName evidence="13">Glutamate receptor</fullName>
    </recommendedName>
</protein>
<evidence type="ECO:0000256" key="7">
    <source>
        <dbReference type="ARBA" id="ARBA00023065"/>
    </source>
</evidence>
<dbReference type="Proteomes" id="UP000436088">
    <property type="component" value="Unassembled WGS sequence"/>
</dbReference>
<dbReference type="InterPro" id="IPR015683">
    <property type="entry name" value="Ionotropic_Glu_rcpt"/>
</dbReference>
<keyword evidence="18" id="KW-1185">Reference proteome</keyword>
<evidence type="ECO:0000259" key="16">
    <source>
        <dbReference type="SMART" id="SM00079"/>
    </source>
</evidence>
<evidence type="ECO:0000256" key="13">
    <source>
        <dbReference type="PIRNR" id="PIRNR037090"/>
    </source>
</evidence>
<evidence type="ECO:0000256" key="15">
    <source>
        <dbReference type="SAM" id="SignalP"/>
    </source>
</evidence>
<dbReference type="SUPFAM" id="SSF53850">
    <property type="entry name" value="Periplasmic binding protein-like II"/>
    <property type="match status" value="1"/>
</dbReference>
<dbReference type="AlphaFoldDB" id="A0A6A2XBS1"/>
<evidence type="ECO:0000256" key="12">
    <source>
        <dbReference type="ARBA" id="ARBA00023303"/>
    </source>
</evidence>
<proteinExistence type="inferred from homology"/>
<evidence type="ECO:0000256" key="1">
    <source>
        <dbReference type="ARBA" id="ARBA00004141"/>
    </source>
</evidence>